<accession>A0AAJ6L126</accession>
<reference evidence="2 3" key="1">
    <citation type="submission" date="2023-07" db="EMBL/GenBank/DDBJ databases">
        <title>Micromonospora profundi TRM 95458 converts glycerol to a new osmotic compound.</title>
        <authorList>
            <person name="Lu D."/>
        </authorList>
    </citation>
    <scope>NUCLEOTIDE SEQUENCE [LARGE SCALE GENOMIC DNA]</scope>
    <source>
        <strain evidence="2 3">TRM95458</strain>
    </source>
</reference>
<organism evidence="2 3">
    <name type="scientific">Micromonospora profundi</name>
    <dbReference type="NCBI Taxonomy" id="1420889"/>
    <lineage>
        <taxon>Bacteria</taxon>
        <taxon>Bacillati</taxon>
        <taxon>Actinomycetota</taxon>
        <taxon>Actinomycetes</taxon>
        <taxon>Micromonosporales</taxon>
        <taxon>Micromonosporaceae</taxon>
        <taxon>Micromonospora</taxon>
    </lineage>
</organism>
<dbReference type="KEGG" id="mprn:Q3V37_17710"/>
<gene>
    <name evidence="2" type="ORF">Q3V37_17710</name>
</gene>
<dbReference type="RefSeq" id="WP_306270634.1">
    <property type="nucleotide sequence ID" value="NZ_CP130472.1"/>
</dbReference>
<evidence type="ECO:0000256" key="1">
    <source>
        <dbReference type="SAM" id="MobiDB-lite"/>
    </source>
</evidence>
<evidence type="ECO:0000313" key="2">
    <source>
        <dbReference type="EMBL" id="WLS43256.1"/>
    </source>
</evidence>
<feature type="region of interest" description="Disordered" evidence="1">
    <location>
        <begin position="1"/>
        <end position="43"/>
    </location>
</feature>
<proteinExistence type="predicted"/>
<sequence length="56" mass="5814">MWILRPARSGGGTGDDKNMSPAGVQQRAHAGQQPRQPDLGGSVDVIEACGTSLEPL</sequence>
<dbReference type="EMBL" id="CP130472">
    <property type="protein sequence ID" value="WLS43256.1"/>
    <property type="molecule type" value="Genomic_DNA"/>
</dbReference>
<dbReference type="AlphaFoldDB" id="A0AAJ6L126"/>
<protein>
    <submittedName>
        <fullName evidence="2">Uncharacterized protein</fullName>
    </submittedName>
</protein>
<evidence type="ECO:0000313" key="3">
    <source>
        <dbReference type="Proteomes" id="UP001235874"/>
    </source>
</evidence>
<dbReference type="Proteomes" id="UP001235874">
    <property type="component" value="Chromosome"/>
</dbReference>
<keyword evidence="3" id="KW-1185">Reference proteome</keyword>
<name>A0AAJ6L126_9ACTN</name>